<dbReference type="RefSeq" id="WP_198529074.1">
    <property type="nucleotide sequence ID" value="NZ_AWOR01000049.1"/>
</dbReference>
<comment type="caution">
    <text evidence="5">The sequence shown here is derived from an EMBL/GenBank/DDBJ whole genome shotgun (WGS) entry which is preliminary data.</text>
</comment>
<dbReference type="Proteomes" id="UP000029553">
    <property type="component" value="Unassembled WGS sequence"/>
</dbReference>
<dbReference type="GO" id="GO:0016616">
    <property type="term" value="F:oxidoreductase activity, acting on the CH-OH group of donors, NAD or NADP as acceptor"/>
    <property type="evidence" value="ECO:0007669"/>
    <property type="project" value="UniProtKB-ARBA"/>
</dbReference>
<dbReference type="PRINTS" id="PR00080">
    <property type="entry name" value="SDRFAMILY"/>
</dbReference>
<evidence type="ECO:0000313" key="6">
    <source>
        <dbReference type="Proteomes" id="UP000029553"/>
    </source>
</evidence>
<dbReference type="SMART" id="SM00822">
    <property type="entry name" value="PKS_KR"/>
    <property type="match status" value="1"/>
</dbReference>
<organism evidence="5 6">
    <name type="scientific">Comamonas testosteroni</name>
    <name type="common">Pseudomonas testosteroni</name>
    <dbReference type="NCBI Taxonomy" id="285"/>
    <lineage>
        <taxon>Bacteria</taxon>
        <taxon>Pseudomonadati</taxon>
        <taxon>Pseudomonadota</taxon>
        <taxon>Betaproteobacteria</taxon>
        <taxon>Burkholderiales</taxon>
        <taxon>Comamonadaceae</taxon>
        <taxon>Comamonas</taxon>
    </lineage>
</organism>
<dbReference type="Pfam" id="PF00106">
    <property type="entry name" value="adh_short"/>
    <property type="match status" value="1"/>
</dbReference>
<dbReference type="Gene3D" id="3.40.50.720">
    <property type="entry name" value="NAD(P)-binding Rossmann-like Domain"/>
    <property type="match status" value="1"/>
</dbReference>
<dbReference type="PANTHER" id="PTHR43115">
    <property type="entry name" value="DEHYDROGENASE/REDUCTASE SDR FAMILY MEMBER 11"/>
    <property type="match status" value="1"/>
</dbReference>
<protein>
    <submittedName>
        <fullName evidence="5">Oxidoreductase</fullName>
    </submittedName>
</protein>
<proteinExistence type="inferred from homology"/>
<dbReference type="PROSITE" id="PS00061">
    <property type="entry name" value="ADH_SHORT"/>
    <property type="match status" value="1"/>
</dbReference>
<dbReference type="SUPFAM" id="SSF51735">
    <property type="entry name" value="NAD(P)-binding Rossmann-fold domains"/>
    <property type="match status" value="1"/>
</dbReference>
<dbReference type="AlphaFoldDB" id="A0A096FF49"/>
<accession>A0A096FF49</accession>
<dbReference type="InterPro" id="IPR020904">
    <property type="entry name" value="Sc_DH/Rdtase_CS"/>
</dbReference>
<name>A0A096FF49_COMTE</name>
<dbReference type="PRINTS" id="PR00081">
    <property type="entry name" value="GDHRDH"/>
</dbReference>
<evidence type="ECO:0000259" key="4">
    <source>
        <dbReference type="SMART" id="SM00822"/>
    </source>
</evidence>
<gene>
    <name evidence="5" type="ORF">P353_15275</name>
</gene>
<evidence type="ECO:0000313" key="5">
    <source>
        <dbReference type="EMBL" id="KGH28554.1"/>
    </source>
</evidence>
<comment type="similarity">
    <text evidence="1 3">Belongs to the short-chain dehydrogenases/reductases (SDR) family.</text>
</comment>
<dbReference type="EMBL" id="AWOR01000049">
    <property type="protein sequence ID" value="KGH28554.1"/>
    <property type="molecule type" value="Genomic_DNA"/>
</dbReference>
<evidence type="ECO:0000256" key="2">
    <source>
        <dbReference type="ARBA" id="ARBA00023002"/>
    </source>
</evidence>
<dbReference type="PANTHER" id="PTHR43115:SF4">
    <property type="entry name" value="DEHYDROGENASE_REDUCTASE SDR FAMILY MEMBER 11"/>
    <property type="match status" value="1"/>
</dbReference>
<sequence>MSDIPKPLIVITGASSGIGLATARLFSSLGYPLLLLARRLDKMQALNLPKALALSVDVTDRAALGAAVQEGEKRFGPVDAIINNAGVMLLGEITRQDPDQWERMLDVNVKGVLNGVHAVAAGMVERKRGNIINISSVAGRKTFPNHVAYVGTKFAVHGLSENLREELSAHNVRVTTIAPGAVETELLGHTTDEDIKTGYEAWKADMGGKVLSAQDVANAIYYAYSQPEGVCVREIVLAATRQQA</sequence>
<dbReference type="InterPro" id="IPR057326">
    <property type="entry name" value="KR_dom"/>
</dbReference>
<reference evidence="5 6" key="1">
    <citation type="submission" date="2013-09" db="EMBL/GenBank/DDBJ databases">
        <title>High correlation between genotypes and phenotypes of environmental bacteria Comamonas testosteroni strains.</title>
        <authorList>
            <person name="Liu L."/>
            <person name="Zhu W."/>
            <person name="Xia X."/>
            <person name="Xu B."/>
            <person name="Luo M."/>
            <person name="Wang G."/>
        </authorList>
    </citation>
    <scope>NUCLEOTIDE SEQUENCE [LARGE SCALE GENOMIC DNA]</scope>
    <source>
        <strain evidence="5 6">JL40</strain>
    </source>
</reference>
<evidence type="ECO:0000256" key="1">
    <source>
        <dbReference type="ARBA" id="ARBA00006484"/>
    </source>
</evidence>
<dbReference type="InterPro" id="IPR002347">
    <property type="entry name" value="SDR_fam"/>
</dbReference>
<dbReference type="InterPro" id="IPR036291">
    <property type="entry name" value="NAD(P)-bd_dom_sf"/>
</dbReference>
<feature type="domain" description="Ketoreductase" evidence="4">
    <location>
        <begin position="7"/>
        <end position="140"/>
    </location>
</feature>
<keyword evidence="2" id="KW-0560">Oxidoreductase</keyword>
<evidence type="ECO:0000256" key="3">
    <source>
        <dbReference type="RuleBase" id="RU000363"/>
    </source>
</evidence>
<dbReference type="FunFam" id="3.40.50.720:FF:000047">
    <property type="entry name" value="NADP-dependent L-serine/L-allo-threonine dehydrogenase"/>
    <property type="match status" value="1"/>
</dbReference>